<keyword evidence="3" id="KW-1185">Reference proteome</keyword>
<sequence>MTRKTLPPSITMPTTPGSGYGPRDGMITRPWWWFDDDFLASIGALDVRGVAPSSALSERDEQTFISALTILRAARRKLRSGVPAQVRTGVFELASIVAYLSGLYEGKNGQSVSGYLSNLVLSQDVEVDLDQQLDALEADLVSLTAPTRGPVTAAIRLARGLGLMYLGYKLQEHADQQPD</sequence>
<comment type="caution">
    <text evidence="2">The sequence shown here is derived from an EMBL/GenBank/DDBJ whole genome shotgun (WGS) entry which is preliminary data.</text>
</comment>
<feature type="region of interest" description="Disordered" evidence="1">
    <location>
        <begin position="1"/>
        <end position="22"/>
    </location>
</feature>
<gene>
    <name evidence="2" type="ORF">EIP75_16150</name>
</gene>
<accession>A0A3R8S0J2</accession>
<evidence type="ECO:0000313" key="3">
    <source>
        <dbReference type="Proteomes" id="UP000269265"/>
    </source>
</evidence>
<dbReference type="RefSeq" id="WP_125244314.1">
    <property type="nucleotide sequence ID" value="NZ_RSED01000013.1"/>
</dbReference>
<proteinExistence type="predicted"/>
<evidence type="ECO:0000256" key="1">
    <source>
        <dbReference type="SAM" id="MobiDB-lite"/>
    </source>
</evidence>
<dbReference type="AlphaFoldDB" id="A0A3R8S0J2"/>
<evidence type="ECO:0000313" key="2">
    <source>
        <dbReference type="EMBL" id="RRS03222.1"/>
    </source>
</evidence>
<dbReference type="Proteomes" id="UP000269265">
    <property type="component" value="Unassembled WGS sequence"/>
</dbReference>
<organism evidence="2 3">
    <name type="scientific">Aquabacterium soli</name>
    <dbReference type="NCBI Taxonomy" id="2493092"/>
    <lineage>
        <taxon>Bacteria</taxon>
        <taxon>Pseudomonadati</taxon>
        <taxon>Pseudomonadota</taxon>
        <taxon>Betaproteobacteria</taxon>
        <taxon>Burkholderiales</taxon>
        <taxon>Aquabacterium</taxon>
    </lineage>
</organism>
<name>A0A3R8S0J2_9BURK</name>
<protein>
    <submittedName>
        <fullName evidence="2">Uncharacterized protein</fullName>
    </submittedName>
</protein>
<dbReference type="EMBL" id="RSED01000013">
    <property type="protein sequence ID" value="RRS03222.1"/>
    <property type="molecule type" value="Genomic_DNA"/>
</dbReference>
<reference evidence="2 3" key="1">
    <citation type="submission" date="2018-12" db="EMBL/GenBank/DDBJ databases">
        <title>The whole draft genome of Aquabacterium sp. SJQ9.</title>
        <authorList>
            <person name="Sun L."/>
            <person name="Gao X."/>
            <person name="Chen W."/>
            <person name="Huang K."/>
        </authorList>
    </citation>
    <scope>NUCLEOTIDE SEQUENCE [LARGE SCALE GENOMIC DNA]</scope>
    <source>
        <strain evidence="2 3">SJQ9</strain>
    </source>
</reference>